<dbReference type="Gene3D" id="3.40.50.150">
    <property type="entry name" value="Vaccinia Virus protein VP39"/>
    <property type="match status" value="1"/>
</dbReference>
<protein>
    <submittedName>
        <fullName evidence="2">FkbM family methyltransferase</fullName>
    </submittedName>
</protein>
<dbReference type="PANTHER" id="PTHR34203">
    <property type="entry name" value="METHYLTRANSFERASE, FKBM FAMILY PROTEIN"/>
    <property type="match status" value="1"/>
</dbReference>
<dbReference type="AlphaFoldDB" id="A0A5J6LBQ6"/>
<dbReference type="KEGG" id="nik:F5I99_05580"/>
<dbReference type="InterPro" id="IPR029063">
    <property type="entry name" value="SAM-dependent_MTases_sf"/>
</dbReference>
<name>A0A5J6LBQ6_9GAMM</name>
<dbReference type="Pfam" id="PF05050">
    <property type="entry name" value="Methyltransf_21"/>
    <property type="match status" value="1"/>
</dbReference>
<dbReference type="InterPro" id="IPR052514">
    <property type="entry name" value="SAM-dependent_MTase"/>
</dbReference>
<gene>
    <name evidence="2" type="ORF">F5I99_05580</name>
</gene>
<reference evidence="2 3" key="1">
    <citation type="submission" date="2019-09" db="EMBL/GenBank/DDBJ databases">
        <title>Nitrincola iocasae sp. nov., a bacterium isolated from the sediment collected at a cold seep field in South China Sea.</title>
        <authorList>
            <person name="Zhang H."/>
            <person name="Wang H."/>
            <person name="Li C."/>
        </authorList>
    </citation>
    <scope>NUCLEOTIDE SEQUENCE [LARGE SCALE GENOMIC DNA]</scope>
    <source>
        <strain evidence="2 3">KXZD1103</strain>
    </source>
</reference>
<keyword evidence="2" id="KW-0808">Transferase</keyword>
<dbReference type="PANTHER" id="PTHR34203:SF15">
    <property type="entry name" value="SLL1173 PROTEIN"/>
    <property type="match status" value="1"/>
</dbReference>
<evidence type="ECO:0000313" key="3">
    <source>
        <dbReference type="Proteomes" id="UP000325606"/>
    </source>
</evidence>
<dbReference type="SUPFAM" id="SSF53335">
    <property type="entry name" value="S-adenosyl-L-methionine-dependent methyltransferases"/>
    <property type="match status" value="1"/>
</dbReference>
<feature type="domain" description="Methyltransferase FkbM" evidence="1">
    <location>
        <begin position="77"/>
        <end position="241"/>
    </location>
</feature>
<dbReference type="RefSeq" id="WP_151054041.1">
    <property type="nucleotide sequence ID" value="NZ_CP044222.1"/>
</dbReference>
<keyword evidence="2" id="KW-0489">Methyltransferase</keyword>
<proteinExistence type="predicted"/>
<dbReference type="InterPro" id="IPR006342">
    <property type="entry name" value="FkbM_mtfrase"/>
</dbReference>
<dbReference type="GO" id="GO:0008168">
    <property type="term" value="F:methyltransferase activity"/>
    <property type="evidence" value="ECO:0007669"/>
    <property type="project" value="UniProtKB-KW"/>
</dbReference>
<dbReference type="EMBL" id="CP044222">
    <property type="protein sequence ID" value="QEW06005.1"/>
    <property type="molecule type" value="Genomic_DNA"/>
</dbReference>
<organism evidence="2 3">
    <name type="scientific">Nitrincola iocasae</name>
    <dbReference type="NCBI Taxonomy" id="2614693"/>
    <lineage>
        <taxon>Bacteria</taxon>
        <taxon>Pseudomonadati</taxon>
        <taxon>Pseudomonadota</taxon>
        <taxon>Gammaproteobacteria</taxon>
        <taxon>Oceanospirillales</taxon>
        <taxon>Oceanospirillaceae</taxon>
        <taxon>Nitrincola</taxon>
    </lineage>
</organism>
<evidence type="ECO:0000259" key="1">
    <source>
        <dbReference type="Pfam" id="PF05050"/>
    </source>
</evidence>
<dbReference type="GO" id="GO:0032259">
    <property type="term" value="P:methylation"/>
    <property type="evidence" value="ECO:0007669"/>
    <property type="project" value="UniProtKB-KW"/>
</dbReference>
<sequence length="259" mass="28635">MSDSLYLDTPAQQRQIRSSQFHKKTVAPPAGYIRSDYGILLRQNRLDATFHFCTKGSYDRLLADYLQHQYQSFVFVDIGANQGLYSILAGLNANCQKAIAFEPVARTFALLKSNIAINGIGDFVQPIQAAVSLTSGEAKITKKLGHSGAASLRQLPGWFQPARWFGITETISMLGPEALQALVPTEADLIIKVDVEGHERTVFDALITSNILDKAKAVFYEVNPRWSEGKALEALLRQQGFSDFTRTSSKPSHDVLATR</sequence>
<evidence type="ECO:0000313" key="2">
    <source>
        <dbReference type="EMBL" id="QEW06005.1"/>
    </source>
</evidence>
<dbReference type="Proteomes" id="UP000325606">
    <property type="component" value="Chromosome"/>
</dbReference>
<dbReference type="NCBIfam" id="TIGR01444">
    <property type="entry name" value="fkbM_fam"/>
    <property type="match status" value="1"/>
</dbReference>
<keyword evidence="3" id="KW-1185">Reference proteome</keyword>
<accession>A0A5J6LBQ6</accession>